<dbReference type="SMART" id="SM00239">
    <property type="entry name" value="C2"/>
    <property type="match status" value="1"/>
</dbReference>
<dbReference type="SUPFAM" id="SSF48065">
    <property type="entry name" value="DBL homology domain (DH-domain)"/>
    <property type="match status" value="1"/>
</dbReference>
<feature type="compositionally biased region" description="Polar residues" evidence="1">
    <location>
        <begin position="1619"/>
        <end position="1632"/>
    </location>
</feature>
<feature type="region of interest" description="Disordered" evidence="1">
    <location>
        <begin position="556"/>
        <end position="606"/>
    </location>
</feature>
<organism evidence="5 6">
    <name type="scientific">Laodelphax striatellus</name>
    <name type="common">Small brown planthopper</name>
    <name type="synonym">Delphax striatella</name>
    <dbReference type="NCBI Taxonomy" id="195883"/>
    <lineage>
        <taxon>Eukaryota</taxon>
        <taxon>Metazoa</taxon>
        <taxon>Ecdysozoa</taxon>
        <taxon>Arthropoda</taxon>
        <taxon>Hexapoda</taxon>
        <taxon>Insecta</taxon>
        <taxon>Pterygota</taxon>
        <taxon>Neoptera</taxon>
        <taxon>Paraneoptera</taxon>
        <taxon>Hemiptera</taxon>
        <taxon>Auchenorrhyncha</taxon>
        <taxon>Fulgoroidea</taxon>
        <taxon>Delphacidae</taxon>
        <taxon>Criomorphinae</taxon>
        <taxon>Laodelphax</taxon>
    </lineage>
</organism>
<dbReference type="SMART" id="SM00228">
    <property type="entry name" value="PDZ"/>
    <property type="match status" value="1"/>
</dbReference>
<name>A0A482X2I7_LAOST</name>
<accession>A0A482X2I7</accession>
<dbReference type="InterPro" id="IPR036034">
    <property type="entry name" value="PDZ_sf"/>
</dbReference>
<feature type="compositionally biased region" description="Basic and acidic residues" evidence="1">
    <location>
        <begin position="1550"/>
        <end position="1565"/>
    </location>
</feature>
<sequence>MQKDNAALAAEIEGKGLQGRTRARREDLWSNCSVQKRTRRCDISVHFFTEMLKWAVGQRENSNGGCCRATLKLPRRHHNRENKENNSQASGTSSQNNTESTEQNNTAGSRDSIYMRLEAIPAVLRDVSNQPQTTTPEQIARQRSGGLRFAKSPCKSTLHHTKQPGLKRRLDDHPHRFGDGDQHDMHSLAPVTKKQPCLGAHDPVEGAALLSAPSQSCSALYSKDHLMTEIEYSPCPLRATQSLMFLRKNVCLDNPLYYTLPGSPTPSPEEMINKELPTSETPMNPVISNLKYLNAKRIGFGSSPSKSTSDVSPLARRLAYLRLSNTKKLSALKDSTDISGLVTPSFLQSGTDNLTKNCVQENSILEHLKKSDKLVLENSDRMNDVFRFGQKHRDASWTSNPVDEQVLSKENVHSLRDNFRNQISTNHDRHNVLQNISNFNLVDSKDRSPGFVNNRKLPQSTNEEKDAIEQIKKRRGIVFDEQNFRLNTPIDSDSADRQSSSFTASVDLDKPSTFKRQRVIVRKRNSTKNSTNRKRIPHLISSLTLSKGLPSPFFNDSFDDEHSNEKEASVSRDCSKETRGNFMGLTLPEGIPSPSSSEETEERRDDYVEDLPGVKPLNECEKQHKRSKRKAENCDMSVTSEGTWNSHQMNFLKTPRLTDAHVLDDATFSMQTSSSQNMNEEDEGVSSLASSDVGQSPLAMVERRSRSRRCLRFASPRHNTSLHKPRSTSSRKKLQEKGELELSIYCTNNIMTIHIVRARNLYRSPRSEPCNAYVKVCLIPSASERTFHRTCVRKDSNNPRFDHKFSLELTEEDIDRRLLVSAWHRDRSKRRSEFLGCMTFAVKNAVKKEISGTFRLLSQNSGRTQHVPSGTGSTNQGNEDTAVMANQSDSSIEELVSIEESDVPPTPEQGSERRKSSCKKTVEKGYDDNIFLKHLELDPPVEAAPGKAPPAVVGNKGGRTPFTTTRKLSRKPGTSFGFSIAWTHPPRIERVESGLPADQAGLRPGDYVIFVDKTNVVTLQEEEILKLIKSCGNQLILEVYRKTTANGVVGRNSLAAMGLQSHSHATVRSSTACSGATTATATATTSLELTKRRLHLPQVTFTSEGVPENINEARRRAVYQLLNLEQQFALCLQFGISRFLLPLAERRDVISPQDHSTLFQNAQELLRLTEDILEMIIQEEGDNFGNSLGRIYLKKMSSINSCYRRYCVGLKKADCLLVEKTRDANFMRLLTEPPIPRRRPDLTTFLHKPLETTYRDVTVESGLMEPEGDGKPLLSLQDLESRLVFTRCKPFVLSSPGRQWIFGGDLSRVEGRSVRPFWALLFTDLLLFAKVSRDRVLFVTEEPLSLLTVSQALFSIRKKATEFRLLLSSTPPGTDSPAPAGCGGLTEFPLRGTPKKNSRKRTVALRAPTPELKAVWQNLIQRQIIYLNTGRGGTPASSPLDSPDPLTADSVATLDSMSLKRQTPVSAAAEARLPRGLDELIDHRCRQLGKSGSKGSALHLAQWMKGQLGGSADDQLSPESEPEQLEVWSQEELRRREEIIQIHSSPRNVSRCEEFDMSDDHERSQSRCSTSDSQRPPAVCRQCQKTCLATNNNNSSQHHTQHKNSERKQKNEIQRECSTDTSETDVNANPTSDFIDDLWGPISFVPSVTNLNPVDPFSPVPVPHISVLPPSPPTSTKEISANNNFWEDAPLTDAKDSTVTNIVSNKSPNRQINRQLSRDDEAEDSEGDAAEEPPYRSLSPCALKRYGTVSSLEKLDESDGDETGKEQEELPSDGLVQSGYVTQSIRGWTVKAGTFVAEKMALFERLGEESKGPSFFDRYLRAMPEHSEELEATSTTVAGEDECETSGGTSGEEIWGTPTSGDSELASPIEIQSPESAIGTIQDDAREQLMMEELLGSVVSSIMTPGSCMPRAFPQRRRLEPLPEDEENSSESTSPDVSECTRSHSTDQGNRSDSCVIRMRTTSNNKNGFFNKLRLRRSHSADSRHSKSNRILTFLRSTKSEEHTSCSSSSNRLMRLFSRDSVDDIPTTMPISAQPNANCSSSSAANSTQNQRQPHDKSMERRFWKQLRRRRNSGPKSSIPAN</sequence>
<evidence type="ECO:0000259" key="2">
    <source>
        <dbReference type="PROSITE" id="PS50004"/>
    </source>
</evidence>
<feature type="compositionally biased region" description="Polar residues" evidence="1">
    <location>
        <begin position="1697"/>
        <end position="1715"/>
    </location>
</feature>
<proteinExistence type="predicted"/>
<keyword evidence="6" id="KW-1185">Reference proteome</keyword>
<dbReference type="PANTHER" id="PTHR46848">
    <property type="entry name" value="REGULATOR OF G-PROTEIN SIGNALING 3"/>
    <property type="match status" value="1"/>
</dbReference>
<feature type="compositionally biased region" description="Low complexity" evidence="1">
    <location>
        <begin position="943"/>
        <end position="953"/>
    </location>
</feature>
<dbReference type="EMBL" id="QKKF02019433">
    <property type="protein sequence ID" value="RZF40107.1"/>
    <property type="molecule type" value="Genomic_DNA"/>
</dbReference>
<feature type="compositionally biased region" description="Basic residues" evidence="1">
    <location>
        <begin position="2064"/>
        <end position="2073"/>
    </location>
</feature>
<feature type="compositionally biased region" description="Basic and acidic residues" evidence="1">
    <location>
        <begin position="910"/>
        <end position="920"/>
    </location>
</feature>
<feature type="region of interest" description="Disordered" evidence="1">
    <location>
        <begin position="1828"/>
        <end position="1876"/>
    </location>
</feature>
<dbReference type="Pfam" id="PF00621">
    <property type="entry name" value="RhoGEF"/>
    <property type="match status" value="1"/>
</dbReference>
<dbReference type="Pfam" id="PF00168">
    <property type="entry name" value="C2"/>
    <property type="match status" value="1"/>
</dbReference>
<comment type="caution">
    <text evidence="5">The sequence shown here is derived from an EMBL/GenBank/DDBJ whole genome shotgun (WGS) entry which is preliminary data.</text>
</comment>
<protein>
    <recommendedName>
        <fullName evidence="7">PDZ domain-containing protein</fullName>
    </recommendedName>
</protein>
<dbReference type="OrthoDB" id="410721at2759"/>
<feature type="compositionally biased region" description="Basic and acidic residues" evidence="1">
    <location>
        <begin position="2053"/>
        <end position="2063"/>
    </location>
</feature>
<dbReference type="Proteomes" id="UP000291343">
    <property type="component" value="Unassembled WGS sequence"/>
</dbReference>
<feature type="region of interest" description="Disordered" evidence="1">
    <location>
        <begin position="857"/>
        <end position="880"/>
    </location>
</feature>
<feature type="region of interest" description="Disordered" evidence="1">
    <location>
        <begin position="129"/>
        <end position="169"/>
    </location>
</feature>
<dbReference type="PROSITE" id="PS50004">
    <property type="entry name" value="C2"/>
    <property type="match status" value="1"/>
</dbReference>
<feature type="region of interest" description="Disordered" evidence="1">
    <location>
        <begin position="943"/>
        <end position="965"/>
    </location>
</feature>
<dbReference type="InParanoid" id="A0A482X2I7"/>
<dbReference type="FunCoup" id="A0A482X2I7">
    <property type="interactions" value="10"/>
</dbReference>
<dbReference type="InterPro" id="IPR001478">
    <property type="entry name" value="PDZ"/>
</dbReference>
<feature type="region of interest" description="Disordered" evidence="1">
    <location>
        <begin position="1697"/>
        <end position="1740"/>
    </location>
</feature>
<feature type="compositionally biased region" description="Basic residues" evidence="1">
    <location>
        <begin position="720"/>
        <end position="732"/>
    </location>
</feature>
<dbReference type="STRING" id="195883.A0A482X2I7"/>
<evidence type="ECO:0000313" key="5">
    <source>
        <dbReference type="EMBL" id="RZF40107.1"/>
    </source>
</evidence>
<dbReference type="Gene3D" id="2.60.40.150">
    <property type="entry name" value="C2 domain"/>
    <property type="match status" value="1"/>
</dbReference>
<feature type="compositionally biased region" description="Acidic residues" evidence="1">
    <location>
        <begin position="1720"/>
        <end position="1731"/>
    </location>
</feature>
<evidence type="ECO:0008006" key="7">
    <source>
        <dbReference type="Google" id="ProtNLM"/>
    </source>
</evidence>
<dbReference type="Gene3D" id="2.30.42.10">
    <property type="match status" value="1"/>
</dbReference>
<dbReference type="SUPFAM" id="SSF49562">
    <property type="entry name" value="C2 domain (Calcium/lipid-binding domain, CaLB)"/>
    <property type="match status" value="1"/>
</dbReference>
<feature type="region of interest" description="Disordered" evidence="1">
    <location>
        <begin position="898"/>
        <end position="920"/>
    </location>
</feature>
<feature type="compositionally biased region" description="Low complexity" evidence="1">
    <location>
        <begin position="90"/>
        <end position="106"/>
    </location>
</feature>
<dbReference type="InterPro" id="IPR000008">
    <property type="entry name" value="C2_dom"/>
</dbReference>
<dbReference type="PANTHER" id="PTHR46848:SF1">
    <property type="entry name" value="REGULATOR OF G-PROTEIN SIGNALING 3"/>
    <property type="match status" value="1"/>
</dbReference>
<dbReference type="GO" id="GO:0005886">
    <property type="term" value="C:plasma membrane"/>
    <property type="evidence" value="ECO:0007669"/>
    <property type="project" value="TreeGrafter"/>
</dbReference>
<feature type="domain" description="PDZ" evidence="4">
    <location>
        <begin position="965"/>
        <end position="1043"/>
    </location>
</feature>
<dbReference type="InterPro" id="IPR035892">
    <property type="entry name" value="C2_domain_sf"/>
</dbReference>
<dbReference type="Pfam" id="PF00595">
    <property type="entry name" value="PDZ"/>
    <property type="match status" value="1"/>
</dbReference>
<feature type="region of interest" description="Disordered" evidence="1">
    <location>
        <begin position="1509"/>
        <end position="1529"/>
    </location>
</feature>
<feature type="compositionally biased region" description="Basic and acidic residues" evidence="1">
    <location>
        <begin position="1603"/>
        <end position="1618"/>
    </location>
</feature>
<feature type="region of interest" description="Disordered" evidence="1">
    <location>
        <begin position="1753"/>
        <end position="1775"/>
    </location>
</feature>
<dbReference type="GO" id="GO:0005634">
    <property type="term" value="C:nucleus"/>
    <property type="evidence" value="ECO:0007669"/>
    <property type="project" value="TreeGrafter"/>
</dbReference>
<dbReference type="GO" id="GO:0005085">
    <property type="term" value="F:guanyl-nucleotide exchange factor activity"/>
    <property type="evidence" value="ECO:0007669"/>
    <property type="project" value="InterPro"/>
</dbReference>
<dbReference type="PROSITE" id="PS50010">
    <property type="entry name" value="DH_2"/>
    <property type="match status" value="1"/>
</dbReference>
<evidence type="ECO:0000256" key="1">
    <source>
        <dbReference type="SAM" id="MobiDB-lite"/>
    </source>
</evidence>
<feature type="region of interest" description="Disordered" evidence="1">
    <location>
        <begin position="1921"/>
        <end position="1955"/>
    </location>
</feature>
<dbReference type="SUPFAM" id="SSF50729">
    <property type="entry name" value="PH domain-like"/>
    <property type="match status" value="1"/>
</dbReference>
<dbReference type="Gene3D" id="1.20.900.10">
    <property type="entry name" value="Dbl homology (DH) domain"/>
    <property type="match status" value="1"/>
</dbReference>
<evidence type="ECO:0000259" key="3">
    <source>
        <dbReference type="PROSITE" id="PS50010"/>
    </source>
</evidence>
<dbReference type="InterPro" id="IPR000219">
    <property type="entry name" value="DH_dom"/>
</dbReference>
<dbReference type="InterPro" id="IPR035899">
    <property type="entry name" value="DBL_dom_sf"/>
</dbReference>
<feature type="region of interest" description="Disordered" evidence="1">
    <location>
        <begin position="2025"/>
        <end position="2082"/>
    </location>
</feature>
<feature type="compositionally biased region" description="Basic and acidic residues" evidence="1">
    <location>
        <begin position="1753"/>
        <end position="1768"/>
    </location>
</feature>
<feature type="region of interest" description="Disordered" evidence="1">
    <location>
        <begin position="1590"/>
        <end position="1632"/>
    </location>
</feature>
<feature type="compositionally biased region" description="Basic residues" evidence="1">
    <location>
        <begin position="157"/>
        <end position="167"/>
    </location>
</feature>
<reference evidence="5 6" key="1">
    <citation type="journal article" date="2017" name="Gigascience">
        <title>Genome sequence of the small brown planthopper, Laodelphax striatellus.</title>
        <authorList>
            <person name="Zhu J."/>
            <person name="Jiang F."/>
            <person name="Wang X."/>
            <person name="Yang P."/>
            <person name="Bao Y."/>
            <person name="Zhao W."/>
            <person name="Wang W."/>
            <person name="Lu H."/>
            <person name="Wang Q."/>
            <person name="Cui N."/>
            <person name="Li J."/>
            <person name="Chen X."/>
            <person name="Luo L."/>
            <person name="Yu J."/>
            <person name="Kang L."/>
            <person name="Cui F."/>
        </authorList>
    </citation>
    <scope>NUCLEOTIDE SEQUENCE [LARGE SCALE GENOMIC DNA]</scope>
    <source>
        <strain evidence="5">Lst14</strain>
    </source>
</reference>
<dbReference type="InterPro" id="IPR011993">
    <property type="entry name" value="PH-like_dom_sf"/>
</dbReference>
<feature type="region of interest" description="Disordered" evidence="1">
    <location>
        <begin position="60"/>
        <end position="111"/>
    </location>
</feature>
<evidence type="ECO:0000313" key="6">
    <source>
        <dbReference type="Proteomes" id="UP000291343"/>
    </source>
</evidence>
<dbReference type="PROSITE" id="PS50106">
    <property type="entry name" value="PDZ"/>
    <property type="match status" value="1"/>
</dbReference>
<feature type="compositionally biased region" description="Low complexity" evidence="1">
    <location>
        <begin position="2032"/>
        <end position="2052"/>
    </location>
</feature>
<gene>
    <name evidence="5" type="ORF">LSTR_LSTR002510</name>
</gene>
<feature type="region of interest" description="Disordered" evidence="1">
    <location>
        <begin position="670"/>
        <end position="735"/>
    </location>
</feature>
<feature type="region of interest" description="Disordered" evidence="1">
    <location>
        <begin position="1550"/>
        <end position="1577"/>
    </location>
</feature>
<feature type="domain" description="C2" evidence="2">
    <location>
        <begin position="736"/>
        <end position="857"/>
    </location>
</feature>
<feature type="compositionally biased region" description="Low complexity" evidence="1">
    <location>
        <begin position="1845"/>
        <end position="1857"/>
    </location>
</feature>
<feature type="domain" description="DH" evidence="3">
    <location>
        <begin position="1113"/>
        <end position="1255"/>
    </location>
</feature>
<dbReference type="Gene3D" id="2.30.29.30">
    <property type="entry name" value="Pleckstrin-homology domain (PH domain)/Phosphotyrosine-binding domain (PTB)"/>
    <property type="match status" value="1"/>
</dbReference>
<evidence type="ECO:0000259" key="4">
    <source>
        <dbReference type="PROSITE" id="PS50106"/>
    </source>
</evidence>
<dbReference type="SUPFAM" id="SSF50156">
    <property type="entry name" value="PDZ domain-like"/>
    <property type="match status" value="1"/>
</dbReference>
<feature type="compositionally biased region" description="Basic and acidic residues" evidence="1">
    <location>
        <begin position="560"/>
        <end position="579"/>
    </location>
</feature>